<dbReference type="Proteomes" id="UP000593579">
    <property type="component" value="Unassembled WGS sequence"/>
</dbReference>
<feature type="region of interest" description="Disordered" evidence="1">
    <location>
        <begin position="200"/>
        <end position="227"/>
    </location>
</feature>
<dbReference type="InterPro" id="IPR040256">
    <property type="entry name" value="At4g02000-like"/>
</dbReference>
<dbReference type="AlphaFoldDB" id="A0A7J9D0G5"/>
<keyword evidence="2" id="KW-0472">Membrane</keyword>
<evidence type="ECO:0000256" key="1">
    <source>
        <dbReference type="SAM" id="MobiDB-lite"/>
    </source>
</evidence>
<accession>A0A7J9D0G5</accession>
<evidence type="ECO:0000313" key="4">
    <source>
        <dbReference type="EMBL" id="MBA0754230.1"/>
    </source>
</evidence>
<feature type="non-terminal residue" evidence="4">
    <location>
        <position position="500"/>
    </location>
</feature>
<evidence type="ECO:0000256" key="2">
    <source>
        <dbReference type="SAM" id="Phobius"/>
    </source>
</evidence>
<dbReference type="InterPro" id="IPR025558">
    <property type="entry name" value="DUF4283"/>
</dbReference>
<dbReference type="Pfam" id="PF14111">
    <property type="entry name" value="DUF4283"/>
    <property type="match status" value="1"/>
</dbReference>
<sequence length="500" mass="57997">MERGMDNLQIKDDEEVRWDNNGEQNAQGSIYEFCLVGCCLTTSVVYFPALRMTMMNLWHHFGGDQISELGDKRYLFKFFNKIDIERVENGSPWTFNNHLLILHQLRDDEDPLLIPLIFSNFWVQMHDLPLGFFSERMAKQFRDFISSFVEYDTKQGSGVLLRRASVDSSIWLRKDGDDGLFDTNKKMRIWDHDLEDDPIQVGEGKKRPRSAYFSSKKSCSTSNNSTNGEKMQALQISVAAKGHVTRMEKVRMECGFLCGIDVGADGSREKGGIPRDDRMIEEFRNMLEDCALEDIGYIGHWFTWECGNLRETNIKERLDREVTMSALTKKLSQRLEELNQKDRTDEVLAEIINVKIDFNFEVKKEKRFWEHHFNKIRGLQDADRRIVSHSVDIERVAMNYFNDLFSSKGIGDTTHLLSGVNRCVTIEMNNGLTTEFKVEEVQKALKFIGPTKSVGENGFIVLFYQKHWHITRGEVSNFCLDIDRLFNVTAIMCKRTLSMQ</sequence>
<proteinExistence type="predicted"/>
<feature type="compositionally biased region" description="Low complexity" evidence="1">
    <location>
        <begin position="214"/>
        <end position="227"/>
    </location>
</feature>
<evidence type="ECO:0000313" key="5">
    <source>
        <dbReference type="Proteomes" id="UP000593579"/>
    </source>
</evidence>
<keyword evidence="5" id="KW-1185">Reference proteome</keyword>
<reference evidence="4 5" key="1">
    <citation type="journal article" date="2019" name="Genome Biol. Evol.">
        <title>Insights into the evolution of the New World diploid cottons (Gossypium, subgenus Houzingenia) based on genome sequencing.</title>
        <authorList>
            <person name="Grover C.E."/>
            <person name="Arick M.A. 2nd"/>
            <person name="Thrash A."/>
            <person name="Conover J.L."/>
            <person name="Sanders W.S."/>
            <person name="Peterson D.G."/>
            <person name="Frelichowski J.E."/>
            <person name="Scheffler J.A."/>
            <person name="Scheffler B.E."/>
            <person name="Wendel J.F."/>
        </authorList>
    </citation>
    <scope>NUCLEOTIDE SEQUENCE [LARGE SCALE GENOMIC DNA]</scope>
    <source>
        <strain evidence="4">5</strain>
        <tissue evidence="4">Leaf</tissue>
    </source>
</reference>
<organism evidence="4 5">
    <name type="scientific">Gossypium gossypioides</name>
    <name type="common">Mexican cotton</name>
    <name type="synonym">Selera gossypioides</name>
    <dbReference type="NCBI Taxonomy" id="34282"/>
    <lineage>
        <taxon>Eukaryota</taxon>
        <taxon>Viridiplantae</taxon>
        <taxon>Streptophyta</taxon>
        <taxon>Embryophyta</taxon>
        <taxon>Tracheophyta</taxon>
        <taxon>Spermatophyta</taxon>
        <taxon>Magnoliopsida</taxon>
        <taxon>eudicotyledons</taxon>
        <taxon>Gunneridae</taxon>
        <taxon>Pentapetalae</taxon>
        <taxon>rosids</taxon>
        <taxon>malvids</taxon>
        <taxon>Malvales</taxon>
        <taxon>Malvaceae</taxon>
        <taxon>Malvoideae</taxon>
        <taxon>Gossypium</taxon>
    </lineage>
</organism>
<dbReference type="PANTHER" id="PTHR31286:SF153">
    <property type="entry name" value="DUF4283 DOMAIN PROTEIN"/>
    <property type="match status" value="1"/>
</dbReference>
<feature type="transmembrane region" description="Helical" evidence="2">
    <location>
        <begin position="30"/>
        <end position="50"/>
    </location>
</feature>
<gene>
    <name evidence="4" type="ORF">Gogos_022353</name>
</gene>
<keyword evidence="2" id="KW-1133">Transmembrane helix</keyword>
<name>A0A7J9D0G5_GOSGO</name>
<dbReference type="EMBL" id="JABEZY010260656">
    <property type="protein sequence ID" value="MBA0754230.1"/>
    <property type="molecule type" value="Genomic_DNA"/>
</dbReference>
<comment type="caution">
    <text evidence="4">The sequence shown here is derived from an EMBL/GenBank/DDBJ whole genome shotgun (WGS) entry which is preliminary data.</text>
</comment>
<dbReference type="PANTHER" id="PTHR31286">
    <property type="entry name" value="GLYCINE-RICH CELL WALL STRUCTURAL PROTEIN 1.8-LIKE"/>
    <property type="match status" value="1"/>
</dbReference>
<protein>
    <recommendedName>
        <fullName evidence="3">DUF4283 domain-containing protein</fullName>
    </recommendedName>
</protein>
<dbReference type="OrthoDB" id="1306211at2759"/>
<evidence type="ECO:0000259" key="3">
    <source>
        <dbReference type="Pfam" id="PF14111"/>
    </source>
</evidence>
<feature type="domain" description="DUF4283" evidence="3">
    <location>
        <begin position="33"/>
        <end position="111"/>
    </location>
</feature>
<keyword evidence="2" id="KW-0812">Transmembrane</keyword>